<evidence type="ECO:0000313" key="2">
    <source>
        <dbReference type="EMBL" id="OQR87897.1"/>
    </source>
</evidence>
<protein>
    <submittedName>
        <fullName evidence="2">Uncharacterized protein</fullName>
    </submittedName>
</protein>
<dbReference type="OrthoDB" id="70160at2759"/>
<dbReference type="EMBL" id="JNBR01001420">
    <property type="protein sequence ID" value="OQR87897.1"/>
    <property type="molecule type" value="Genomic_DNA"/>
</dbReference>
<gene>
    <name evidence="2" type="ORF">ACHHYP_07942</name>
</gene>
<keyword evidence="3" id="KW-1185">Reference proteome</keyword>
<evidence type="ECO:0000256" key="1">
    <source>
        <dbReference type="SAM" id="Coils"/>
    </source>
</evidence>
<sequence>MAEAARLLDVLEAIALDVHARATLLEAQCRDLEVSLRYSSSAWRQKRRAADAQQAAQEQEAQLSCAVANAESALEEALQRAKSIRGAVAKMTSSVKEASSSVGPVAPAEQPSVALPRKMVARMKSVKDAALSWRGRDAPPAVVCAKLNQVLAQRDSSVSKIPVRISYRDQLERLTQAYSCIVHVLETKCAAAVYPSAMEDTPKLPTVFPLWYRLNKVKQLLAALNDELAACIQRLPPPPTLSKRAADRSKAFLLAIQKNPMATVDNATLACSNEAHRGIYTKLQASWERDENPLVGAPNYIGCVDQLACEQVCKQLVPFMQQLGTATSATADSLRLLRLIHSLTCCEGLEIRSVVALA</sequence>
<organism evidence="2 3">
    <name type="scientific">Achlya hypogyna</name>
    <name type="common">Oomycete</name>
    <name type="synonym">Protoachlya hypogyna</name>
    <dbReference type="NCBI Taxonomy" id="1202772"/>
    <lineage>
        <taxon>Eukaryota</taxon>
        <taxon>Sar</taxon>
        <taxon>Stramenopiles</taxon>
        <taxon>Oomycota</taxon>
        <taxon>Saprolegniomycetes</taxon>
        <taxon>Saprolegniales</taxon>
        <taxon>Achlyaceae</taxon>
        <taxon>Achlya</taxon>
    </lineage>
</organism>
<proteinExistence type="predicted"/>
<dbReference type="Proteomes" id="UP000243579">
    <property type="component" value="Unassembled WGS sequence"/>
</dbReference>
<reference evidence="2 3" key="1">
    <citation type="journal article" date="2014" name="Genome Biol. Evol.">
        <title>The secreted proteins of Achlya hypogyna and Thraustotheca clavata identify the ancestral oomycete secretome and reveal gene acquisitions by horizontal gene transfer.</title>
        <authorList>
            <person name="Misner I."/>
            <person name="Blouin N."/>
            <person name="Leonard G."/>
            <person name="Richards T.A."/>
            <person name="Lane C.E."/>
        </authorList>
    </citation>
    <scope>NUCLEOTIDE SEQUENCE [LARGE SCALE GENOMIC DNA]</scope>
    <source>
        <strain evidence="2 3">ATCC 48635</strain>
    </source>
</reference>
<name>A0A1V9YQG6_ACHHY</name>
<dbReference type="AlphaFoldDB" id="A0A1V9YQG6"/>
<accession>A0A1V9YQG6</accession>
<comment type="caution">
    <text evidence="2">The sequence shown here is derived from an EMBL/GenBank/DDBJ whole genome shotgun (WGS) entry which is preliminary data.</text>
</comment>
<keyword evidence="1" id="KW-0175">Coiled coil</keyword>
<evidence type="ECO:0000313" key="3">
    <source>
        <dbReference type="Proteomes" id="UP000243579"/>
    </source>
</evidence>
<feature type="coiled-coil region" evidence="1">
    <location>
        <begin position="42"/>
        <end position="87"/>
    </location>
</feature>